<keyword evidence="1 3" id="KW-0597">Phosphoprotein</keyword>
<feature type="domain" description="HTH luxR-type" evidence="4">
    <location>
        <begin position="158"/>
        <end position="223"/>
    </location>
</feature>
<evidence type="ECO:0000259" key="5">
    <source>
        <dbReference type="PROSITE" id="PS50110"/>
    </source>
</evidence>
<dbReference type="Gene3D" id="3.40.50.2300">
    <property type="match status" value="1"/>
</dbReference>
<dbReference type="RefSeq" id="WP_126582999.1">
    <property type="nucleotide sequence ID" value="NZ_BIFR01000002.1"/>
</dbReference>
<accession>A0A402A981</accession>
<dbReference type="PANTHER" id="PTHR43214">
    <property type="entry name" value="TWO-COMPONENT RESPONSE REGULATOR"/>
    <property type="match status" value="1"/>
</dbReference>
<dbReference type="GO" id="GO:0006355">
    <property type="term" value="P:regulation of DNA-templated transcription"/>
    <property type="evidence" value="ECO:0007669"/>
    <property type="project" value="InterPro"/>
</dbReference>
<keyword evidence="7" id="KW-1185">Reference proteome</keyword>
<dbReference type="SMART" id="SM00421">
    <property type="entry name" value="HTH_LUXR"/>
    <property type="match status" value="1"/>
</dbReference>
<dbReference type="SUPFAM" id="SSF46894">
    <property type="entry name" value="C-terminal effector domain of the bipartite response regulators"/>
    <property type="match status" value="1"/>
</dbReference>
<reference evidence="7" key="1">
    <citation type="submission" date="2018-12" db="EMBL/GenBank/DDBJ databases">
        <title>Tengunoibacter tsumagoiensis gen. nov., sp. nov., Dictyobacter kobayashii sp. nov., D. alpinus sp. nov., and D. joshuensis sp. nov. and description of Dictyobacteraceae fam. nov. within the order Ktedonobacterales isolated from Tengu-no-mugimeshi.</title>
        <authorList>
            <person name="Wang C.M."/>
            <person name="Zheng Y."/>
            <person name="Sakai Y."/>
            <person name="Toyoda A."/>
            <person name="Minakuchi Y."/>
            <person name="Abe K."/>
            <person name="Yokota A."/>
            <person name="Yabe S."/>
        </authorList>
    </citation>
    <scope>NUCLEOTIDE SEQUENCE [LARGE SCALE GENOMIC DNA]</scope>
    <source>
        <strain evidence="7">Uno3</strain>
    </source>
</reference>
<evidence type="ECO:0000313" key="6">
    <source>
        <dbReference type="EMBL" id="GCE15556.1"/>
    </source>
</evidence>
<dbReference type="GO" id="GO:0003677">
    <property type="term" value="F:DNA binding"/>
    <property type="evidence" value="ECO:0007669"/>
    <property type="project" value="UniProtKB-KW"/>
</dbReference>
<dbReference type="Pfam" id="PF00196">
    <property type="entry name" value="GerE"/>
    <property type="match status" value="1"/>
</dbReference>
<keyword evidence="2 6" id="KW-0238">DNA-binding</keyword>
<organism evidence="6 7">
    <name type="scientific">Tengunoibacter tsumagoiensis</name>
    <dbReference type="NCBI Taxonomy" id="2014871"/>
    <lineage>
        <taxon>Bacteria</taxon>
        <taxon>Bacillati</taxon>
        <taxon>Chloroflexota</taxon>
        <taxon>Ktedonobacteria</taxon>
        <taxon>Ktedonobacterales</taxon>
        <taxon>Dictyobacteraceae</taxon>
        <taxon>Tengunoibacter</taxon>
    </lineage>
</organism>
<evidence type="ECO:0000313" key="7">
    <source>
        <dbReference type="Proteomes" id="UP000287352"/>
    </source>
</evidence>
<dbReference type="PANTHER" id="PTHR43214:SF43">
    <property type="entry name" value="TWO-COMPONENT RESPONSE REGULATOR"/>
    <property type="match status" value="1"/>
</dbReference>
<feature type="modified residue" description="4-aspartylphosphate" evidence="3">
    <location>
        <position position="57"/>
    </location>
</feature>
<evidence type="ECO:0000256" key="1">
    <source>
        <dbReference type="ARBA" id="ARBA00022553"/>
    </source>
</evidence>
<dbReference type="AlphaFoldDB" id="A0A402A981"/>
<dbReference type="EMBL" id="BIFR01000002">
    <property type="protein sequence ID" value="GCE15556.1"/>
    <property type="molecule type" value="Genomic_DNA"/>
</dbReference>
<dbReference type="InterPro" id="IPR039420">
    <property type="entry name" value="WalR-like"/>
</dbReference>
<evidence type="ECO:0000259" key="4">
    <source>
        <dbReference type="PROSITE" id="PS50043"/>
    </source>
</evidence>
<protein>
    <submittedName>
        <fullName evidence="6">DNA-binding response regulator</fullName>
    </submittedName>
</protein>
<dbReference type="SUPFAM" id="SSF52172">
    <property type="entry name" value="CheY-like"/>
    <property type="match status" value="1"/>
</dbReference>
<sequence length="231" mass="24930">MSEIIRVVIVDDHPIVREGIRLMLATSDDLALVGDAADGVAALQTIEELQPDVVLLDIRLPGMGGLDVLKFLRKTWPQIAVLILTTYNEDELIVRGFQAGASGYLLKEGSLETLFHAIRAASRGGVVMQPEIMTRVLAHTTSPAGEETPALTHSPIAPLPSPLALTNREQEVLAGVACGERSKEIAKRLGITERTVRAYLTNIYTKLNVDSRASAVALALKYGLLPTQTET</sequence>
<dbReference type="Proteomes" id="UP000287352">
    <property type="component" value="Unassembled WGS sequence"/>
</dbReference>
<dbReference type="InterPro" id="IPR001789">
    <property type="entry name" value="Sig_transdc_resp-reg_receiver"/>
</dbReference>
<dbReference type="InterPro" id="IPR016032">
    <property type="entry name" value="Sig_transdc_resp-reg_C-effctor"/>
</dbReference>
<dbReference type="PROSITE" id="PS50110">
    <property type="entry name" value="RESPONSE_REGULATORY"/>
    <property type="match status" value="1"/>
</dbReference>
<dbReference type="InterPro" id="IPR058245">
    <property type="entry name" value="NreC/VraR/RcsB-like_REC"/>
</dbReference>
<dbReference type="SMART" id="SM00448">
    <property type="entry name" value="REC"/>
    <property type="match status" value="1"/>
</dbReference>
<dbReference type="CDD" id="cd06170">
    <property type="entry name" value="LuxR_C_like"/>
    <property type="match status" value="1"/>
</dbReference>
<dbReference type="InterPro" id="IPR011006">
    <property type="entry name" value="CheY-like_superfamily"/>
</dbReference>
<dbReference type="OrthoDB" id="9780153at2"/>
<dbReference type="Pfam" id="PF00072">
    <property type="entry name" value="Response_reg"/>
    <property type="match status" value="1"/>
</dbReference>
<feature type="domain" description="Response regulatory" evidence="5">
    <location>
        <begin position="6"/>
        <end position="122"/>
    </location>
</feature>
<comment type="caution">
    <text evidence="6">The sequence shown here is derived from an EMBL/GenBank/DDBJ whole genome shotgun (WGS) entry which is preliminary data.</text>
</comment>
<evidence type="ECO:0000256" key="2">
    <source>
        <dbReference type="ARBA" id="ARBA00023125"/>
    </source>
</evidence>
<gene>
    <name evidence="6" type="ORF">KTT_54150</name>
</gene>
<dbReference type="CDD" id="cd17535">
    <property type="entry name" value="REC_NarL-like"/>
    <property type="match status" value="1"/>
</dbReference>
<dbReference type="InterPro" id="IPR000792">
    <property type="entry name" value="Tscrpt_reg_LuxR_C"/>
</dbReference>
<dbReference type="PRINTS" id="PR00038">
    <property type="entry name" value="HTHLUXR"/>
</dbReference>
<evidence type="ECO:0000256" key="3">
    <source>
        <dbReference type="PROSITE-ProRule" id="PRU00169"/>
    </source>
</evidence>
<name>A0A402A981_9CHLR</name>
<dbReference type="GO" id="GO:0000160">
    <property type="term" value="P:phosphorelay signal transduction system"/>
    <property type="evidence" value="ECO:0007669"/>
    <property type="project" value="InterPro"/>
</dbReference>
<dbReference type="PROSITE" id="PS50043">
    <property type="entry name" value="HTH_LUXR_2"/>
    <property type="match status" value="1"/>
</dbReference>
<dbReference type="PROSITE" id="PS00622">
    <property type="entry name" value="HTH_LUXR_1"/>
    <property type="match status" value="1"/>
</dbReference>
<proteinExistence type="predicted"/>